<feature type="domain" description="AB hydrolase-1" evidence="1">
    <location>
        <begin position="9"/>
        <end position="181"/>
    </location>
</feature>
<protein>
    <recommendedName>
        <fullName evidence="1">AB hydrolase-1 domain-containing protein</fullName>
    </recommendedName>
</protein>
<gene>
    <name evidence="2" type="ORF">M430DRAFT_29686</name>
</gene>
<dbReference type="Proteomes" id="UP000241818">
    <property type="component" value="Unassembled WGS sequence"/>
</dbReference>
<evidence type="ECO:0000313" key="3">
    <source>
        <dbReference type="Proteomes" id="UP000241818"/>
    </source>
</evidence>
<dbReference type="Gene3D" id="3.40.50.1820">
    <property type="entry name" value="alpha/beta hydrolase"/>
    <property type="match status" value="1"/>
</dbReference>
<dbReference type="GeneID" id="36573975"/>
<dbReference type="InterPro" id="IPR000073">
    <property type="entry name" value="AB_hydrolase_1"/>
</dbReference>
<dbReference type="EMBL" id="KZ679014">
    <property type="protein sequence ID" value="PSS13130.1"/>
    <property type="molecule type" value="Genomic_DNA"/>
</dbReference>
<keyword evidence="3" id="KW-1185">Reference proteome</keyword>
<evidence type="ECO:0000313" key="2">
    <source>
        <dbReference type="EMBL" id="PSS13130.1"/>
    </source>
</evidence>
<name>A0A2T3AWX2_AMORE</name>
<dbReference type="SUPFAM" id="SSF53474">
    <property type="entry name" value="alpha/beta-Hydrolases"/>
    <property type="match status" value="1"/>
</dbReference>
<dbReference type="RefSeq" id="XP_024719121.1">
    <property type="nucleotide sequence ID" value="XM_024865894.1"/>
</dbReference>
<dbReference type="OrthoDB" id="442243at2759"/>
<sequence length="388" mass="41770">MRKTLLLCFIHGFKGGDDTFGGFPEHLRALVSHGLPKVDVHAIVYPKFETRGDLAECVSRFRDWLEEKVIDIEVANKTPSPTVDPSVRTILIGHSMGGIVAADTVLALTSKGIIDSEDSTTPHLNSFMFPYIQGVLAFDTPYLGISPGVVAHGAEEHYNAATSALTQLSGLAGALWGGKAATEETKDAKKKEIAAALPGPSASDAPVPAWQRWGKMALYAGAGAALAAGGTAAYLKRDQITEGWSWVGSHLEFVGCLVKGEELRKRVAGMTTLNKELGVGFGNIYTRLGKKALSKTDGSMVGSVIGNQRTFCNLPKKEGKEFWHAAINDEANDETGAHISMFNPKDNPGYYILSEGAKRLIIRWSEGNDWYESSSENTKSSGIGQELR</sequence>
<dbReference type="AlphaFoldDB" id="A0A2T3AWX2"/>
<dbReference type="PANTHER" id="PTHR47842">
    <property type="entry name" value="EXPRESSED PROTEIN"/>
    <property type="match status" value="1"/>
</dbReference>
<organism evidence="2 3">
    <name type="scientific">Amorphotheca resinae ATCC 22711</name>
    <dbReference type="NCBI Taxonomy" id="857342"/>
    <lineage>
        <taxon>Eukaryota</taxon>
        <taxon>Fungi</taxon>
        <taxon>Dikarya</taxon>
        <taxon>Ascomycota</taxon>
        <taxon>Pezizomycotina</taxon>
        <taxon>Leotiomycetes</taxon>
        <taxon>Helotiales</taxon>
        <taxon>Amorphothecaceae</taxon>
        <taxon>Amorphotheca</taxon>
    </lineage>
</organism>
<dbReference type="Pfam" id="PF12697">
    <property type="entry name" value="Abhydrolase_6"/>
    <property type="match status" value="1"/>
</dbReference>
<dbReference type="STRING" id="857342.A0A2T3AWX2"/>
<evidence type="ECO:0000259" key="1">
    <source>
        <dbReference type="Pfam" id="PF12697"/>
    </source>
</evidence>
<accession>A0A2T3AWX2</accession>
<dbReference type="InterPro" id="IPR029058">
    <property type="entry name" value="AB_hydrolase_fold"/>
</dbReference>
<reference evidence="2 3" key="1">
    <citation type="journal article" date="2018" name="New Phytol.">
        <title>Comparative genomics and transcriptomics depict ericoid mycorrhizal fungi as versatile saprotrophs and plant mutualists.</title>
        <authorList>
            <person name="Martino E."/>
            <person name="Morin E."/>
            <person name="Grelet G.A."/>
            <person name="Kuo A."/>
            <person name="Kohler A."/>
            <person name="Daghino S."/>
            <person name="Barry K.W."/>
            <person name="Cichocki N."/>
            <person name="Clum A."/>
            <person name="Dockter R.B."/>
            <person name="Hainaut M."/>
            <person name="Kuo R.C."/>
            <person name="LaButti K."/>
            <person name="Lindahl B.D."/>
            <person name="Lindquist E.A."/>
            <person name="Lipzen A."/>
            <person name="Khouja H.R."/>
            <person name="Magnuson J."/>
            <person name="Murat C."/>
            <person name="Ohm R.A."/>
            <person name="Singer S.W."/>
            <person name="Spatafora J.W."/>
            <person name="Wang M."/>
            <person name="Veneault-Fourrey C."/>
            <person name="Henrissat B."/>
            <person name="Grigoriev I.V."/>
            <person name="Martin F.M."/>
            <person name="Perotto S."/>
        </authorList>
    </citation>
    <scope>NUCLEOTIDE SEQUENCE [LARGE SCALE GENOMIC DNA]</scope>
    <source>
        <strain evidence="2 3">ATCC 22711</strain>
    </source>
</reference>
<dbReference type="PANTHER" id="PTHR47842:SF1">
    <property type="entry name" value="DUF676 DOMAIN-CONTAINING PROTEIN"/>
    <property type="match status" value="1"/>
</dbReference>
<proteinExistence type="predicted"/>
<dbReference type="InParanoid" id="A0A2T3AWX2"/>